<organism evidence="1">
    <name type="scientific">Rhipicephalus microplus</name>
    <name type="common">Cattle tick</name>
    <name type="synonym">Boophilus microplus</name>
    <dbReference type="NCBI Taxonomy" id="6941"/>
    <lineage>
        <taxon>Eukaryota</taxon>
        <taxon>Metazoa</taxon>
        <taxon>Ecdysozoa</taxon>
        <taxon>Arthropoda</taxon>
        <taxon>Chelicerata</taxon>
        <taxon>Arachnida</taxon>
        <taxon>Acari</taxon>
        <taxon>Parasitiformes</taxon>
        <taxon>Ixodida</taxon>
        <taxon>Ixodoidea</taxon>
        <taxon>Ixodidae</taxon>
        <taxon>Rhipicephalinae</taxon>
        <taxon>Rhipicephalus</taxon>
        <taxon>Boophilus</taxon>
    </lineage>
</organism>
<proteinExistence type="predicted"/>
<dbReference type="AlphaFoldDB" id="A0A6G5AF35"/>
<name>A0A6G5AF35_RHIMP</name>
<accession>A0A6G5AF35</accession>
<dbReference type="EMBL" id="GIKN01007332">
    <property type="protein sequence ID" value="NIE49605.1"/>
    <property type="molecule type" value="Transcribed_RNA"/>
</dbReference>
<evidence type="ECO:0000313" key="1">
    <source>
        <dbReference type="EMBL" id="NIE49605.1"/>
    </source>
</evidence>
<sequence>MGYKNTLKVNKHFSENKLTTAPRHHRFQFLRVTLSYESSNRWQNKLQPSSGSGHKILPYMRAGAWSQLCPLKNAELRRTFTTKKGQRLSYKKPDLNCKHM</sequence>
<protein>
    <submittedName>
        <fullName evidence="1">Uncharacterized protein</fullName>
    </submittedName>
</protein>
<reference evidence="1" key="1">
    <citation type="submission" date="2020-03" db="EMBL/GenBank/DDBJ databases">
        <title>A transcriptome and proteome of the tick Rhipicephalus microplus shaped by the genetic composition of its hosts and developmental stage.</title>
        <authorList>
            <person name="Garcia G.R."/>
            <person name="Ribeiro J.M.C."/>
            <person name="Maruyama S.R."/>
            <person name="Gardinasse L.G."/>
            <person name="Nelson K."/>
            <person name="Ferreira B.R."/>
            <person name="Andrade T.G."/>
            <person name="Santos I.K.F.M."/>
        </authorList>
    </citation>
    <scope>NUCLEOTIDE SEQUENCE</scope>
    <source>
        <strain evidence="1">NSGR</strain>
        <tissue evidence="1">Salivary glands</tissue>
    </source>
</reference>